<dbReference type="EMBL" id="QXFV01000642">
    <property type="protein sequence ID" value="KAE9032094.1"/>
    <property type="molecule type" value="Genomic_DNA"/>
</dbReference>
<proteinExistence type="predicted"/>
<feature type="domain" description="AMP-dependent synthetase/ligase" evidence="2">
    <location>
        <begin position="4"/>
        <end position="47"/>
    </location>
</feature>
<protein>
    <recommendedName>
        <fullName evidence="2">AMP-dependent synthetase/ligase domain-containing protein</fullName>
    </recommendedName>
</protein>
<dbReference type="AlphaFoldDB" id="A0A6A4FKL7"/>
<dbReference type="Proteomes" id="UP000434957">
    <property type="component" value="Unassembled WGS sequence"/>
</dbReference>
<evidence type="ECO:0000313" key="6">
    <source>
        <dbReference type="Proteomes" id="UP000434957"/>
    </source>
</evidence>
<sequence>MQFGRRVLSFREADDAANRVAHWGLQQGLQVGQTVALLMENRPEFVSLHVRSHTRALTCKIKARNRVPESGKMSTRTGYTRTRVGSGYPNRFPGDDQVPE</sequence>
<dbReference type="EMBL" id="QXFT01000678">
    <property type="protein sequence ID" value="KAE9338070.1"/>
    <property type="molecule type" value="Genomic_DNA"/>
</dbReference>
<dbReference type="SUPFAM" id="SSF56801">
    <property type="entry name" value="Acetyl-CoA synthetase-like"/>
    <property type="match status" value="1"/>
</dbReference>
<dbReference type="Gene3D" id="3.40.50.980">
    <property type="match status" value="1"/>
</dbReference>
<feature type="region of interest" description="Disordered" evidence="1">
    <location>
        <begin position="67"/>
        <end position="100"/>
    </location>
</feature>
<accession>A0A6A4FKL7</accession>
<keyword evidence="6" id="KW-1185">Reference proteome</keyword>
<reference evidence="4 6" key="1">
    <citation type="submission" date="2018-08" db="EMBL/GenBank/DDBJ databases">
        <title>Genomic investigation of the strawberry pathogen Phytophthora fragariae indicates pathogenicity is determined by transcriptional variation in three key races.</title>
        <authorList>
            <person name="Adams T.M."/>
            <person name="Armitage A.D."/>
            <person name="Sobczyk M.K."/>
            <person name="Bates H.J."/>
            <person name="Dunwell J.M."/>
            <person name="Nellist C.F."/>
            <person name="Harrison R.J."/>
        </authorList>
    </citation>
    <scope>NUCLEOTIDE SEQUENCE [LARGE SCALE GENOMIC DNA]</scope>
    <source>
        <strain evidence="3 5">SCRP249</strain>
        <strain evidence="4 6">SCRP333</strain>
    </source>
</reference>
<dbReference type="Pfam" id="PF00501">
    <property type="entry name" value="AMP-binding"/>
    <property type="match status" value="1"/>
</dbReference>
<gene>
    <name evidence="3" type="ORF">PR001_g10761</name>
    <name evidence="4" type="ORF">PR003_g11691</name>
</gene>
<evidence type="ECO:0000313" key="3">
    <source>
        <dbReference type="EMBL" id="KAE9032094.1"/>
    </source>
</evidence>
<comment type="caution">
    <text evidence="4">The sequence shown here is derived from an EMBL/GenBank/DDBJ whole genome shotgun (WGS) entry which is preliminary data.</text>
</comment>
<evidence type="ECO:0000259" key="2">
    <source>
        <dbReference type="Pfam" id="PF00501"/>
    </source>
</evidence>
<evidence type="ECO:0000313" key="5">
    <source>
        <dbReference type="Proteomes" id="UP000429607"/>
    </source>
</evidence>
<dbReference type="Proteomes" id="UP000429607">
    <property type="component" value="Unassembled WGS sequence"/>
</dbReference>
<organism evidence="4 6">
    <name type="scientific">Phytophthora rubi</name>
    <dbReference type="NCBI Taxonomy" id="129364"/>
    <lineage>
        <taxon>Eukaryota</taxon>
        <taxon>Sar</taxon>
        <taxon>Stramenopiles</taxon>
        <taxon>Oomycota</taxon>
        <taxon>Peronosporomycetes</taxon>
        <taxon>Peronosporales</taxon>
        <taxon>Peronosporaceae</taxon>
        <taxon>Phytophthora</taxon>
    </lineage>
</organism>
<dbReference type="InterPro" id="IPR000873">
    <property type="entry name" value="AMP-dep_synth/lig_dom"/>
</dbReference>
<name>A0A6A4FKL7_9STRA</name>
<evidence type="ECO:0000313" key="4">
    <source>
        <dbReference type="EMBL" id="KAE9338070.1"/>
    </source>
</evidence>
<evidence type="ECO:0000256" key="1">
    <source>
        <dbReference type="SAM" id="MobiDB-lite"/>
    </source>
</evidence>